<name>A0ABR2L0U3_9EUKA</name>
<gene>
    <name evidence="1" type="ORF">M9Y10_014926</name>
</gene>
<dbReference type="Proteomes" id="UP001470230">
    <property type="component" value="Unassembled WGS sequence"/>
</dbReference>
<dbReference type="EMBL" id="JAPFFF010000002">
    <property type="protein sequence ID" value="KAK8896995.1"/>
    <property type="molecule type" value="Genomic_DNA"/>
</dbReference>
<reference evidence="1 2" key="1">
    <citation type="submission" date="2024-04" db="EMBL/GenBank/DDBJ databases">
        <title>Tritrichomonas musculus Genome.</title>
        <authorList>
            <person name="Alves-Ferreira E."/>
            <person name="Grigg M."/>
            <person name="Lorenzi H."/>
            <person name="Galac M."/>
        </authorList>
    </citation>
    <scope>NUCLEOTIDE SEQUENCE [LARGE SCALE GENOMIC DNA]</scope>
    <source>
        <strain evidence="1 2">EAF2021</strain>
    </source>
</reference>
<sequence>MYGLNIHLDSFELNPNIIKANDKIRVSITSLPEESKEAFIIEAKNMNYVHHFFTVNITPETRKIIFVFRKKSFLQGDPIIASTSIHADQFPTPNNMNNINNMNNMNNTEMKKVNIFEPIQNNNNNNNINKLGTMKANRRIYGEMRIQLSTSETFPTSSFKTNFGIEKIHKGEGYSKVTMLSSHENQNQNNSIFYNCDF</sequence>
<proteinExistence type="predicted"/>
<comment type="caution">
    <text evidence="1">The sequence shown here is derived from an EMBL/GenBank/DDBJ whole genome shotgun (WGS) entry which is preliminary data.</text>
</comment>
<organism evidence="1 2">
    <name type="scientific">Tritrichomonas musculus</name>
    <dbReference type="NCBI Taxonomy" id="1915356"/>
    <lineage>
        <taxon>Eukaryota</taxon>
        <taxon>Metamonada</taxon>
        <taxon>Parabasalia</taxon>
        <taxon>Tritrichomonadida</taxon>
        <taxon>Tritrichomonadidae</taxon>
        <taxon>Tritrichomonas</taxon>
    </lineage>
</organism>
<evidence type="ECO:0000313" key="1">
    <source>
        <dbReference type="EMBL" id="KAK8896995.1"/>
    </source>
</evidence>
<evidence type="ECO:0000313" key="2">
    <source>
        <dbReference type="Proteomes" id="UP001470230"/>
    </source>
</evidence>
<protein>
    <submittedName>
        <fullName evidence="1">Uncharacterized protein</fullName>
    </submittedName>
</protein>
<keyword evidence="2" id="KW-1185">Reference proteome</keyword>
<accession>A0ABR2L0U3</accession>